<feature type="transmembrane region" description="Helical" evidence="7">
    <location>
        <begin position="393"/>
        <end position="413"/>
    </location>
</feature>
<evidence type="ECO:0000313" key="9">
    <source>
        <dbReference type="EMBL" id="KAL2867567.1"/>
    </source>
</evidence>
<name>A0ABR4LW32_9EURO</name>
<dbReference type="PANTHER" id="PTHR23501:SF191">
    <property type="entry name" value="VACUOLAR BASIC AMINO ACID TRANSPORTER 4"/>
    <property type="match status" value="1"/>
</dbReference>
<evidence type="ECO:0000256" key="4">
    <source>
        <dbReference type="ARBA" id="ARBA00022989"/>
    </source>
</evidence>
<feature type="transmembrane region" description="Helical" evidence="7">
    <location>
        <begin position="161"/>
        <end position="181"/>
    </location>
</feature>
<evidence type="ECO:0000256" key="6">
    <source>
        <dbReference type="SAM" id="MobiDB-lite"/>
    </source>
</evidence>
<feature type="transmembrane region" description="Helical" evidence="7">
    <location>
        <begin position="105"/>
        <end position="124"/>
    </location>
</feature>
<dbReference type="InterPro" id="IPR011701">
    <property type="entry name" value="MFS"/>
</dbReference>
<accession>A0ABR4LW32</accession>
<dbReference type="Pfam" id="PF07690">
    <property type="entry name" value="MFS_1"/>
    <property type="match status" value="1"/>
</dbReference>
<feature type="transmembrane region" description="Helical" evidence="7">
    <location>
        <begin position="530"/>
        <end position="552"/>
    </location>
</feature>
<organism evidence="9 10">
    <name type="scientific">Aspergillus lucknowensis</name>
    <dbReference type="NCBI Taxonomy" id="176173"/>
    <lineage>
        <taxon>Eukaryota</taxon>
        <taxon>Fungi</taxon>
        <taxon>Dikarya</taxon>
        <taxon>Ascomycota</taxon>
        <taxon>Pezizomycotina</taxon>
        <taxon>Eurotiomycetes</taxon>
        <taxon>Eurotiomycetidae</taxon>
        <taxon>Eurotiales</taxon>
        <taxon>Aspergillaceae</taxon>
        <taxon>Aspergillus</taxon>
        <taxon>Aspergillus subgen. Nidulantes</taxon>
    </lineage>
</organism>
<dbReference type="GeneID" id="98149357"/>
<reference evidence="9 10" key="1">
    <citation type="submission" date="2024-07" db="EMBL/GenBank/DDBJ databases">
        <title>Section-level genome sequencing and comparative genomics of Aspergillus sections Usti and Cavernicolus.</title>
        <authorList>
            <consortium name="Lawrence Berkeley National Laboratory"/>
            <person name="Nybo J.L."/>
            <person name="Vesth T.C."/>
            <person name="Theobald S."/>
            <person name="Frisvad J.C."/>
            <person name="Larsen T.O."/>
            <person name="Kjaerboelling I."/>
            <person name="Rothschild-Mancinelli K."/>
            <person name="Lyhne E.K."/>
            <person name="Kogle M.E."/>
            <person name="Barry K."/>
            <person name="Clum A."/>
            <person name="Na H."/>
            <person name="Ledsgaard L."/>
            <person name="Lin J."/>
            <person name="Lipzen A."/>
            <person name="Kuo A."/>
            <person name="Riley R."/>
            <person name="Mondo S."/>
            <person name="Labutti K."/>
            <person name="Haridas S."/>
            <person name="Pangalinan J."/>
            <person name="Salamov A.A."/>
            <person name="Simmons B.A."/>
            <person name="Magnuson J.K."/>
            <person name="Chen J."/>
            <person name="Drula E."/>
            <person name="Henrissat B."/>
            <person name="Wiebenga A."/>
            <person name="Lubbers R.J."/>
            <person name="Gomes A.C."/>
            <person name="Macurrencykelacurrency M.R."/>
            <person name="Stajich J."/>
            <person name="Grigoriev I.V."/>
            <person name="Mortensen U.H."/>
            <person name="De Vries R.P."/>
            <person name="Baker S.E."/>
            <person name="Andersen M.R."/>
        </authorList>
    </citation>
    <scope>NUCLEOTIDE SEQUENCE [LARGE SCALE GENOMIC DNA]</scope>
    <source>
        <strain evidence="9 10">CBS 449.75</strain>
    </source>
</reference>
<evidence type="ECO:0000256" key="2">
    <source>
        <dbReference type="ARBA" id="ARBA00022448"/>
    </source>
</evidence>
<feature type="transmembrane region" description="Helical" evidence="7">
    <location>
        <begin position="193"/>
        <end position="216"/>
    </location>
</feature>
<evidence type="ECO:0000256" key="7">
    <source>
        <dbReference type="SAM" id="Phobius"/>
    </source>
</evidence>
<feature type="transmembrane region" description="Helical" evidence="7">
    <location>
        <begin position="228"/>
        <end position="246"/>
    </location>
</feature>
<proteinExistence type="predicted"/>
<feature type="transmembrane region" description="Helical" evidence="7">
    <location>
        <begin position="258"/>
        <end position="280"/>
    </location>
</feature>
<dbReference type="Proteomes" id="UP001610432">
    <property type="component" value="Unassembled WGS sequence"/>
</dbReference>
<evidence type="ECO:0000256" key="5">
    <source>
        <dbReference type="ARBA" id="ARBA00023136"/>
    </source>
</evidence>
<keyword evidence="5 7" id="KW-0472">Membrane</keyword>
<dbReference type="PROSITE" id="PS50850">
    <property type="entry name" value="MFS"/>
    <property type="match status" value="1"/>
</dbReference>
<dbReference type="InterPro" id="IPR036259">
    <property type="entry name" value="MFS_trans_sf"/>
</dbReference>
<dbReference type="PANTHER" id="PTHR23501">
    <property type="entry name" value="MAJOR FACILITATOR SUPERFAMILY"/>
    <property type="match status" value="1"/>
</dbReference>
<dbReference type="EMBL" id="JBFXLQ010000018">
    <property type="protein sequence ID" value="KAL2867567.1"/>
    <property type="molecule type" value="Genomic_DNA"/>
</dbReference>
<feature type="transmembrane region" description="Helical" evidence="7">
    <location>
        <begin position="365"/>
        <end position="386"/>
    </location>
</feature>
<feature type="transmembrane region" description="Helical" evidence="7">
    <location>
        <begin position="330"/>
        <end position="353"/>
    </location>
</feature>
<protein>
    <submittedName>
        <fullName evidence="9">Major facilitator superfamily domain-containing protein</fullName>
    </submittedName>
</protein>
<feature type="region of interest" description="Disordered" evidence="6">
    <location>
        <begin position="14"/>
        <end position="54"/>
    </location>
</feature>
<feature type="domain" description="Major facilitator superfamily (MFS) profile" evidence="8">
    <location>
        <begin position="71"/>
        <end position="557"/>
    </location>
</feature>
<comment type="subcellular location">
    <subcellularLocation>
        <location evidence="1">Endomembrane system</location>
        <topology evidence="1">Multi-pass membrane protein</topology>
    </subcellularLocation>
</comment>
<evidence type="ECO:0000313" key="10">
    <source>
        <dbReference type="Proteomes" id="UP001610432"/>
    </source>
</evidence>
<dbReference type="Gene3D" id="1.20.1250.20">
    <property type="entry name" value="MFS general substrate transporter like domains"/>
    <property type="match status" value="2"/>
</dbReference>
<keyword evidence="2" id="KW-0813">Transport</keyword>
<dbReference type="CDD" id="cd17502">
    <property type="entry name" value="MFS_Azr1_MDR_like"/>
    <property type="match status" value="1"/>
</dbReference>
<dbReference type="SUPFAM" id="SSF103473">
    <property type="entry name" value="MFS general substrate transporter"/>
    <property type="match status" value="1"/>
</dbReference>
<comment type="caution">
    <text evidence="9">The sequence shown here is derived from an EMBL/GenBank/DDBJ whole genome shotgun (WGS) entry which is preliminary data.</text>
</comment>
<feature type="transmembrane region" description="Helical" evidence="7">
    <location>
        <begin position="136"/>
        <end position="155"/>
    </location>
</feature>
<keyword evidence="4 7" id="KW-1133">Transmembrane helix</keyword>
<evidence type="ECO:0000259" key="8">
    <source>
        <dbReference type="PROSITE" id="PS50850"/>
    </source>
</evidence>
<dbReference type="InterPro" id="IPR020846">
    <property type="entry name" value="MFS_dom"/>
</dbReference>
<feature type="transmembrane region" description="Helical" evidence="7">
    <location>
        <begin position="68"/>
        <end position="93"/>
    </location>
</feature>
<feature type="transmembrane region" description="Helical" evidence="7">
    <location>
        <begin position="292"/>
        <end position="310"/>
    </location>
</feature>
<keyword evidence="10" id="KW-1185">Reference proteome</keyword>
<keyword evidence="3 7" id="KW-0812">Transmembrane</keyword>
<evidence type="ECO:0000256" key="1">
    <source>
        <dbReference type="ARBA" id="ARBA00004127"/>
    </source>
</evidence>
<gene>
    <name evidence="9" type="ORF">BJX67DRAFT_387802</name>
</gene>
<feature type="transmembrane region" description="Helical" evidence="7">
    <location>
        <begin position="425"/>
        <end position="449"/>
    </location>
</feature>
<evidence type="ECO:0000256" key="3">
    <source>
        <dbReference type="ARBA" id="ARBA00022692"/>
    </source>
</evidence>
<dbReference type="RefSeq" id="XP_070886546.1">
    <property type="nucleotide sequence ID" value="XM_071034285.1"/>
</dbReference>
<sequence>MPLEINTLRRSAVYTADSSPFPPKGNGANERTPLIKPGGSDYEAQPNGSGPPEEETTVIAQELPFHRLAIIFATAWVGVFLGAVDSTIIATLSAPISSEFKSLSLLSWLATAYLIATAVCQPISGRMTDIFGRGPGLIFSNIFFAAGNLICGFATDVPQMILGRVIAGIGGGGLTSIATFLGSDLIPLRKRGVVQGILNLCFGSGAMLGGVIGGLLSDHTKQGWRLAFIIQAPPTILSAVGVYFFVRIPPKLSRKSSLARIDFLGGFLIVSFLVLLLLGLTTGGNNVPWTHPLPLTTIPLGVLAFFLFLWWESRVSQPIIPVKLLAERTVLTACLSNFFCTMAMLSALFYIPLYLQVRGYTATEAGFLIISSPVGGSCGSVGAGIMMKRTGKYTRLGVSSLLVMTSGVIIFTFHNENSHPWLTPVAFFLVGGGYGAMLTTTLLACIAAVEHSHQAVVTSATYLGRSVGSNLGITISSAVYQNVLTNKLWDKFGSYPDAAKEIARIRNDIMELKHLPDGWHEGVIESFMGAFHAVFLTLLGMVIAGLVCVSLMRHHTLHSTLDRGER</sequence>